<sequence>MGHLEGHEGANRRMLAINHRVKDEDVFSVGAHEDSQRDTAASSTTRLRGGARCPQSHTLRPRTSPPPPSPCTSAWCCMTRNTYAGRYALRHDAVALVTIGPGLTRDAYMQAIGRLRQLDGAQRFGLVVPEVISEKINETSTGTKDWSCAQRLVAWLLLNTDYAVQSNVVNWVEQAVYFRITDAERRRDELDNGDTIETDDANSLEKTSQTLPAEEKIETSVWYIDDQDQPDALYGKHCRPETPATRALALLTKHAEHFIDDTPGSELHAGMETIAKSLQPHSDPGAANTDHGFNKLVQREMQQQ</sequence>
<reference evidence="2 3" key="1">
    <citation type="submission" date="2011-02" db="EMBL/GenBank/DDBJ databases">
        <title>The Genome Sequence of Sphaeroforma arctica JP610.</title>
        <authorList>
            <consortium name="The Broad Institute Genome Sequencing Platform"/>
            <person name="Russ C."/>
            <person name="Cuomo C."/>
            <person name="Young S.K."/>
            <person name="Zeng Q."/>
            <person name="Gargeya S."/>
            <person name="Alvarado L."/>
            <person name="Berlin A."/>
            <person name="Chapman S.B."/>
            <person name="Chen Z."/>
            <person name="Freedman E."/>
            <person name="Gellesch M."/>
            <person name="Goldberg J."/>
            <person name="Griggs A."/>
            <person name="Gujja S."/>
            <person name="Heilman E."/>
            <person name="Heiman D."/>
            <person name="Howarth C."/>
            <person name="Mehta T."/>
            <person name="Neiman D."/>
            <person name="Pearson M."/>
            <person name="Roberts A."/>
            <person name="Saif S."/>
            <person name="Shea T."/>
            <person name="Shenoy N."/>
            <person name="Sisk P."/>
            <person name="Stolte C."/>
            <person name="Sykes S."/>
            <person name="White J."/>
            <person name="Yandava C."/>
            <person name="Burger G."/>
            <person name="Gray M.W."/>
            <person name="Holland P.W.H."/>
            <person name="King N."/>
            <person name="Lang F.B.F."/>
            <person name="Roger A.J."/>
            <person name="Ruiz-Trillo I."/>
            <person name="Haas B."/>
            <person name="Nusbaum C."/>
            <person name="Birren B."/>
        </authorList>
    </citation>
    <scope>NUCLEOTIDE SEQUENCE [LARGE SCALE GENOMIC DNA]</scope>
    <source>
        <strain evidence="2 3">JP610</strain>
    </source>
</reference>
<organism evidence="2 3">
    <name type="scientific">Sphaeroforma arctica JP610</name>
    <dbReference type="NCBI Taxonomy" id="667725"/>
    <lineage>
        <taxon>Eukaryota</taxon>
        <taxon>Ichthyosporea</taxon>
        <taxon>Ichthyophonida</taxon>
        <taxon>Sphaeroforma</taxon>
    </lineage>
</organism>
<accession>A0A0L0FF86</accession>
<gene>
    <name evidence="2" type="ORF">SARC_12352</name>
</gene>
<evidence type="ECO:0000313" key="3">
    <source>
        <dbReference type="Proteomes" id="UP000054560"/>
    </source>
</evidence>
<dbReference type="GeneID" id="25912856"/>
<name>A0A0L0FF86_9EUKA</name>
<keyword evidence="3" id="KW-1185">Reference proteome</keyword>
<dbReference type="OrthoDB" id="3182339at2759"/>
<evidence type="ECO:0000313" key="2">
    <source>
        <dbReference type="EMBL" id="KNC75116.1"/>
    </source>
</evidence>
<evidence type="ECO:0000256" key="1">
    <source>
        <dbReference type="SAM" id="MobiDB-lite"/>
    </source>
</evidence>
<proteinExistence type="predicted"/>
<dbReference type="EMBL" id="KQ243838">
    <property type="protein sequence ID" value="KNC75116.1"/>
    <property type="molecule type" value="Genomic_DNA"/>
</dbReference>
<dbReference type="AlphaFoldDB" id="A0A0L0FF86"/>
<protein>
    <submittedName>
        <fullName evidence="2">Uncharacterized protein</fullName>
    </submittedName>
</protein>
<dbReference type="Proteomes" id="UP000054560">
    <property type="component" value="Unassembled WGS sequence"/>
</dbReference>
<feature type="region of interest" description="Disordered" evidence="1">
    <location>
        <begin position="29"/>
        <end position="71"/>
    </location>
</feature>
<dbReference type="RefSeq" id="XP_014149018.1">
    <property type="nucleotide sequence ID" value="XM_014293543.1"/>
</dbReference>